<organism evidence="4 5">
    <name type="scientific">Floridaenema flaviceps BLCC-F50</name>
    <dbReference type="NCBI Taxonomy" id="3153642"/>
    <lineage>
        <taxon>Bacteria</taxon>
        <taxon>Bacillati</taxon>
        <taxon>Cyanobacteriota</taxon>
        <taxon>Cyanophyceae</taxon>
        <taxon>Oscillatoriophycideae</taxon>
        <taxon>Aerosakkonematales</taxon>
        <taxon>Aerosakkonemataceae</taxon>
        <taxon>Floridanema</taxon>
        <taxon>Floridanema flaviceps</taxon>
    </lineage>
</organism>
<dbReference type="EMBL" id="JBHFNR010000190">
    <property type="protein sequence ID" value="MFB2896256.1"/>
    <property type="molecule type" value="Genomic_DNA"/>
</dbReference>
<dbReference type="PANTHER" id="PTHR38340">
    <property type="entry name" value="S-LAYER PROTEIN"/>
    <property type="match status" value="1"/>
</dbReference>
<comment type="subcellular location">
    <subcellularLocation>
        <location evidence="1">Secreted</location>
    </subcellularLocation>
</comment>
<name>A0ABV4XX73_9CYAN</name>
<evidence type="ECO:0000313" key="5">
    <source>
        <dbReference type="Proteomes" id="UP001576784"/>
    </source>
</evidence>
<dbReference type="InterPro" id="IPR011049">
    <property type="entry name" value="Serralysin-like_metalloprot_C"/>
</dbReference>
<evidence type="ECO:0000256" key="2">
    <source>
        <dbReference type="ARBA" id="ARBA00022525"/>
    </source>
</evidence>
<sequence length="951" mass="97651">MAFIPLTGFGNPFSPIDVGNDSAPILIDFDKDGDLDAIVTERQSGNISYYYNGGDATLPIYVQVTGTNNPFNGITLQYGSTPAIYQIGDGSYRLFTLYTLDPRVDFPSTPTMIDLDKDGDLDIVFGDNTGGVHYVKNFATSGNGEIIAIEQTGSDNPFNTINVGSNSAPIFGDLDKDGDFDLVLGAGDGTLKYYKNIGSATNPVYSEQTGSNNPFLGIDVGNNSFPTLGDLNGDGNVDLVVGAADGTLKYYFNNLGNDVINGSSDNDTLDGGIGDDLIAGRQGNDLIIGGIGFDQAYYYGGYTEYRVSFLNNGDVQVVDRTISYGNEGTDTLSGIEEILFGDGGIYRVVTGGAGNDVLSANPSYVTLLFGGAGNDNITGGPGADTLAGAAGDDTLNGVAANDSINGGDGFDYAVYQGLFNQYTVSFLNNGDVQIVGNEGTDTLTQIEQINFANGGAYRVVTGGAGNDVLTTNYIYSLMYGGAGNDNITGGSGNDTLNGAADNDTLNGAAGNDSIQGGAGNDLIIGGADFDTAAYLGAFTEYGVSFLNNGDVQIVDQNLSNGNEGTDTLSGIEQINFANGGTYRVVTGGAGNDVLTANPSYVALMFGGAGNDNIAGASGADTLAGAAGNDTLNGSTGNDSINGGDGFDHVVYERLFDQYTVSFLNNGDVQIFGYEGLDTLNQIEQINFGNGGVYRVVTGGAGNDVLTTNSFFSLMYGGAGNDNITGGSGNDTLNGAADNDTLNGAGNNDSIQGGAGNDLIQGGADFDTAAYLGAFTEYGVSFLNNGDVQIVDQNLSNGNEGTDTLSGIEQINFIGNGGIYRVYTGGAGNDILTANPSYVALMFGGAGNDNITGASGADTLAGGAGNDTLRGGTGADRFMFNAPTDAIDLIADFKRSEGDKVLIKGSGFGVTSTSAFSFNFNTKALLFNGQQIATIAVANSTDFSVASDLAIF</sequence>
<reference evidence="4 5" key="1">
    <citation type="submission" date="2024-09" db="EMBL/GenBank/DDBJ databases">
        <title>Floridaenema gen nov. (Aerosakkonemataceae, Aerosakkonematales ord. nov., Cyanobacteria) from benthic tropical and subtropical fresh waters, with the description of four new species.</title>
        <authorList>
            <person name="Moretto J.A."/>
            <person name="Berthold D.E."/>
            <person name="Lefler F.W."/>
            <person name="Huang I.-S."/>
            <person name="Laughinghouse H. IV."/>
        </authorList>
    </citation>
    <scope>NUCLEOTIDE SEQUENCE [LARGE SCALE GENOMIC DNA]</scope>
    <source>
        <strain evidence="4 5">BLCC-F50</strain>
    </source>
</reference>
<evidence type="ECO:0000256" key="3">
    <source>
        <dbReference type="ARBA" id="ARBA00022729"/>
    </source>
</evidence>
<dbReference type="Pfam" id="PF13517">
    <property type="entry name" value="FG-GAP_3"/>
    <property type="match status" value="1"/>
</dbReference>
<dbReference type="InterPro" id="IPR001343">
    <property type="entry name" value="Hemolysn_Ca-bd"/>
</dbReference>
<protein>
    <submittedName>
        <fullName evidence="4">Beta strand repeat-containing protein</fullName>
    </submittedName>
</protein>
<evidence type="ECO:0000256" key="1">
    <source>
        <dbReference type="ARBA" id="ARBA00004613"/>
    </source>
</evidence>
<gene>
    <name evidence="4" type="ORF">ACE1CI_25380</name>
</gene>
<dbReference type="Proteomes" id="UP001576784">
    <property type="component" value="Unassembled WGS sequence"/>
</dbReference>
<dbReference type="RefSeq" id="WP_413265884.1">
    <property type="nucleotide sequence ID" value="NZ_JBHFNR010000190.1"/>
</dbReference>
<dbReference type="SUPFAM" id="SSF51120">
    <property type="entry name" value="beta-Roll"/>
    <property type="match status" value="5"/>
</dbReference>
<keyword evidence="3" id="KW-0732">Signal</keyword>
<dbReference type="InterPro" id="IPR018511">
    <property type="entry name" value="Hemolysin-typ_Ca-bd_CS"/>
</dbReference>
<dbReference type="SUPFAM" id="SSF69318">
    <property type="entry name" value="Integrin alpha N-terminal domain"/>
    <property type="match status" value="1"/>
</dbReference>
<dbReference type="PANTHER" id="PTHR38340:SF1">
    <property type="entry name" value="S-LAYER PROTEIN"/>
    <property type="match status" value="1"/>
</dbReference>
<evidence type="ECO:0000313" key="4">
    <source>
        <dbReference type="EMBL" id="MFB2896256.1"/>
    </source>
</evidence>
<dbReference type="InterPro" id="IPR028994">
    <property type="entry name" value="Integrin_alpha_N"/>
</dbReference>
<keyword evidence="2" id="KW-0964">Secreted</keyword>
<dbReference type="PROSITE" id="PS00330">
    <property type="entry name" value="HEMOLYSIN_CALCIUM"/>
    <property type="match status" value="6"/>
</dbReference>
<comment type="caution">
    <text evidence="4">The sequence shown here is derived from an EMBL/GenBank/DDBJ whole genome shotgun (WGS) entry which is preliminary data.</text>
</comment>
<dbReference type="Gene3D" id="2.150.10.10">
    <property type="entry name" value="Serralysin-like metalloprotease, C-terminal"/>
    <property type="match status" value="6"/>
</dbReference>
<dbReference type="InterPro" id="IPR050557">
    <property type="entry name" value="RTX_toxin/Mannuronan_C5-epim"/>
</dbReference>
<accession>A0ABV4XX73</accession>
<proteinExistence type="predicted"/>
<keyword evidence="5" id="KW-1185">Reference proteome</keyword>
<dbReference type="Pfam" id="PF00353">
    <property type="entry name" value="HemolysinCabind"/>
    <property type="match status" value="10"/>
</dbReference>
<dbReference type="InterPro" id="IPR013517">
    <property type="entry name" value="FG-GAP"/>
</dbReference>
<dbReference type="PRINTS" id="PR00313">
    <property type="entry name" value="CABNDNGRPT"/>
</dbReference>